<sequence>MEKEKIKIIENDRFAKFVGLQVEKVEQGYAEVKLELSEDHLNGVGIVQGGVIFTLADYAFAAASNASGMVTVGINANISYFKPPKGKWLIAKAQEISATKSICNCTVDIFDDTDRLVARFNGTGFIKRTE</sequence>
<accession>A0ABR6WV62</accession>
<evidence type="ECO:0000259" key="2">
    <source>
        <dbReference type="Pfam" id="PF03061"/>
    </source>
</evidence>
<protein>
    <submittedName>
        <fullName evidence="3">Hotdog fold thioesterase</fullName>
    </submittedName>
</protein>
<dbReference type="Pfam" id="PF03061">
    <property type="entry name" value="4HBT"/>
    <property type="match status" value="1"/>
</dbReference>
<keyword evidence="1" id="KW-0378">Hydrolase</keyword>
<reference evidence="3 4" key="1">
    <citation type="journal article" date="2020" name="mSystems">
        <title>Defining Genomic and Predicted Metabolic Features of the Acetobacterium Genus.</title>
        <authorList>
            <person name="Ross D.E."/>
            <person name="Marshall C.W."/>
            <person name="Gulliver D."/>
            <person name="May H.D."/>
            <person name="Norman R.S."/>
        </authorList>
    </citation>
    <scope>NUCLEOTIDE SEQUENCE [LARGE SCALE GENOMIC DNA]</scope>
    <source>
        <strain evidence="3 4">DSM 8238</strain>
    </source>
</reference>
<dbReference type="Proteomes" id="UP000603234">
    <property type="component" value="Unassembled WGS sequence"/>
</dbReference>
<dbReference type="CDD" id="cd03443">
    <property type="entry name" value="PaaI_thioesterase"/>
    <property type="match status" value="1"/>
</dbReference>
<evidence type="ECO:0000313" key="4">
    <source>
        <dbReference type="Proteomes" id="UP000603234"/>
    </source>
</evidence>
<feature type="domain" description="Thioesterase" evidence="2">
    <location>
        <begin position="45"/>
        <end position="118"/>
    </location>
</feature>
<dbReference type="SUPFAM" id="SSF54637">
    <property type="entry name" value="Thioesterase/thiol ester dehydrase-isomerase"/>
    <property type="match status" value="1"/>
</dbReference>
<proteinExistence type="predicted"/>
<dbReference type="InterPro" id="IPR006683">
    <property type="entry name" value="Thioestr_dom"/>
</dbReference>
<gene>
    <name evidence="3" type="ORF">GH808_08710</name>
</gene>
<dbReference type="InterPro" id="IPR029069">
    <property type="entry name" value="HotDog_dom_sf"/>
</dbReference>
<dbReference type="InterPro" id="IPR003736">
    <property type="entry name" value="PAAI_dom"/>
</dbReference>
<dbReference type="PANTHER" id="PTHR42856">
    <property type="entry name" value="ACYL-COENZYME A THIOESTERASE PAAI"/>
    <property type="match status" value="1"/>
</dbReference>
<dbReference type="RefSeq" id="WP_186842399.1">
    <property type="nucleotide sequence ID" value="NZ_WJBC01000011.1"/>
</dbReference>
<dbReference type="NCBIfam" id="TIGR00369">
    <property type="entry name" value="unchar_dom_1"/>
    <property type="match status" value="1"/>
</dbReference>
<evidence type="ECO:0000256" key="1">
    <source>
        <dbReference type="ARBA" id="ARBA00022801"/>
    </source>
</evidence>
<organism evidence="3 4">
    <name type="scientific">Acetobacterium fimetarium</name>
    <dbReference type="NCBI Taxonomy" id="52691"/>
    <lineage>
        <taxon>Bacteria</taxon>
        <taxon>Bacillati</taxon>
        <taxon>Bacillota</taxon>
        <taxon>Clostridia</taxon>
        <taxon>Eubacteriales</taxon>
        <taxon>Eubacteriaceae</taxon>
        <taxon>Acetobacterium</taxon>
    </lineage>
</organism>
<evidence type="ECO:0000313" key="3">
    <source>
        <dbReference type="EMBL" id="MBC3804513.1"/>
    </source>
</evidence>
<name>A0ABR6WV62_9FIRM</name>
<comment type="caution">
    <text evidence="3">The sequence shown here is derived from an EMBL/GenBank/DDBJ whole genome shotgun (WGS) entry which is preliminary data.</text>
</comment>
<dbReference type="Gene3D" id="3.10.129.10">
    <property type="entry name" value="Hotdog Thioesterase"/>
    <property type="match status" value="1"/>
</dbReference>
<dbReference type="InterPro" id="IPR052723">
    <property type="entry name" value="Acyl-CoA_thioesterase_PaaI"/>
</dbReference>
<dbReference type="EMBL" id="WJBC01000011">
    <property type="protein sequence ID" value="MBC3804513.1"/>
    <property type="molecule type" value="Genomic_DNA"/>
</dbReference>
<keyword evidence="4" id="KW-1185">Reference proteome</keyword>
<dbReference type="PANTHER" id="PTHR42856:SF1">
    <property type="entry name" value="ACYL-COENZYME A THIOESTERASE PAAI"/>
    <property type="match status" value="1"/>
</dbReference>